<accession>A0A963YW77</accession>
<dbReference type="GO" id="GO:0043565">
    <property type="term" value="F:sequence-specific DNA binding"/>
    <property type="evidence" value="ECO:0007669"/>
    <property type="project" value="TreeGrafter"/>
</dbReference>
<name>A0A963YW77_9PROT</name>
<dbReference type="EMBL" id="JAESVB010000030">
    <property type="protein sequence ID" value="MCB8878347.1"/>
    <property type="molecule type" value="Genomic_DNA"/>
</dbReference>
<sequence length="111" mass="11548">MPQIRQLSLGDVGNGASDDFSLSCFDTRLTLSNRQVNLTEEGIDAALRVGNLPGSTMIATRVGTVSRVVAASPGYLQIRGVPLTPGDLVGHDCIGVEGFTGLGFWSLADGV</sequence>
<protein>
    <recommendedName>
        <fullName evidence="2">LysR substrate-binding domain-containing protein</fullName>
    </recommendedName>
</protein>
<reference evidence="3" key="2">
    <citation type="submission" date="2021-01" db="EMBL/GenBank/DDBJ databases">
        <authorList>
            <person name="Mieszkin S."/>
            <person name="Pouder E."/>
            <person name="Alain K."/>
        </authorList>
    </citation>
    <scope>NUCLEOTIDE SEQUENCE</scope>
    <source>
        <strain evidence="3">HW T2.11</strain>
    </source>
</reference>
<organism evidence="3 4">
    <name type="scientific">Acidisoma silvae</name>
    <dbReference type="NCBI Taxonomy" id="2802396"/>
    <lineage>
        <taxon>Bacteria</taxon>
        <taxon>Pseudomonadati</taxon>
        <taxon>Pseudomonadota</taxon>
        <taxon>Alphaproteobacteria</taxon>
        <taxon>Acetobacterales</taxon>
        <taxon>Acidocellaceae</taxon>
        <taxon>Acidisoma</taxon>
    </lineage>
</organism>
<dbReference type="InterPro" id="IPR005119">
    <property type="entry name" value="LysR_subst-bd"/>
</dbReference>
<evidence type="ECO:0000259" key="2">
    <source>
        <dbReference type="Pfam" id="PF03466"/>
    </source>
</evidence>
<gene>
    <name evidence="3" type="ORF">ASILVAE211_24440</name>
</gene>
<proteinExistence type="inferred from homology"/>
<evidence type="ECO:0000256" key="1">
    <source>
        <dbReference type="ARBA" id="ARBA00009437"/>
    </source>
</evidence>
<dbReference type="Gene3D" id="3.40.190.10">
    <property type="entry name" value="Periplasmic binding protein-like II"/>
    <property type="match status" value="2"/>
</dbReference>
<dbReference type="GO" id="GO:0006351">
    <property type="term" value="P:DNA-templated transcription"/>
    <property type="evidence" value="ECO:0007669"/>
    <property type="project" value="TreeGrafter"/>
</dbReference>
<dbReference type="PANTHER" id="PTHR30537:SF5">
    <property type="entry name" value="HTH-TYPE TRANSCRIPTIONAL ACTIVATOR TTDR-RELATED"/>
    <property type="match status" value="1"/>
</dbReference>
<reference evidence="3" key="1">
    <citation type="journal article" date="2021" name="Microorganisms">
        <title>Acidisoma silvae sp. nov. and Acidisomacellulosilytica sp. nov., Two Acidophilic Bacteria Isolated from Decaying Wood, Hydrolyzing Cellulose and Producing Poly-3-hydroxybutyrate.</title>
        <authorList>
            <person name="Mieszkin S."/>
            <person name="Pouder E."/>
            <person name="Uroz S."/>
            <person name="Simon-Colin C."/>
            <person name="Alain K."/>
        </authorList>
    </citation>
    <scope>NUCLEOTIDE SEQUENCE</scope>
    <source>
        <strain evidence="3">HW T2.11</strain>
    </source>
</reference>
<feature type="domain" description="LysR substrate-binding" evidence="2">
    <location>
        <begin position="29"/>
        <end position="97"/>
    </location>
</feature>
<dbReference type="InterPro" id="IPR058163">
    <property type="entry name" value="LysR-type_TF_proteobact-type"/>
</dbReference>
<dbReference type="Proteomes" id="UP000708298">
    <property type="component" value="Unassembled WGS sequence"/>
</dbReference>
<dbReference type="AlphaFoldDB" id="A0A963YW77"/>
<evidence type="ECO:0000313" key="4">
    <source>
        <dbReference type="Proteomes" id="UP000708298"/>
    </source>
</evidence>
<dbReference type="GO" id="GO:0003700">
    <property type="term" value="F:DNA-binding transcription factor activity"/>
    <property type="evidence" value="ECO:0007669"/>
    <property type="project" value="TreeGrafter"/>
</dbReference>
<dbReference type="Pfam" id="PF03466">
    <property type="entry name" value="LysR_substrate"/>
    <property type="match status" value="1"/>
</dbReference>
<dbReference type="PANTHER" id="PTHR30537">
    <property type="entry name" value="HTH-TYPE TRANSCRIPTIONAL REGULATOR"/>
    <property type="match status" value="1"/>
</dbReference>
<evidence type="ECO:0000313" key="3">
    <source>
        <dbReference type="EMBL" id="MCB8878347.1"/>
    </source>
</evidence>
<dbReference type="SUPFAM" id="SSF53850">
    <property type="entry name" value="Periplasmic binding protein-like II"/>
    <property type="match status" value="1"/>
</dbReference>
<keyword evidence="4" id="KW-1185">Reference proteome</keyword>
<comment type="caution">
    <text evidence="3">The sequence shown here is derived from an EMBL/GenBank/DDBJ whole genome shotgun (WGS) entry which is preliminary data.</text>
</comment>
<comment type="similarity">
    <text evidence="1">Belongs to the LysR transcriptional regulatory family.</text>
</comment>